<keyword evidence="3" id="KW-0732">Signal</keyword>
<name>A0A0M3I1A9_ASCLU</name>
<feature type="region of interest" description="Disordered" evidence="1">
    <location>
        <begin position="323"/>
        <end position="392"/>
    </location>
</feature>
<accession>A0A0M3I1A9</accession>
<sequence>MRSVVFFVVSIIWRLAIAGDLLFCSHRFGVDSRAWLKNQALSAQVDRSDPRTNELLQCIRGPSRIRSGYALSVNIANYQCRRFLDNIAELEYSYVTSKGELIFQCTYPRTTPCEQSPTSHHWAFDKIKINRAGIFFSYECQREEQSIEVKKDEAPTTKEVIAELEPLTTKKNIPKPAMPPRKKSIPQFITTTTRTFLESLATSESKRMAIFVERYRNQSEGVCLPMSSAVFAIILALFAVLLAVLFFTLGCCVGRLYNSTRSNVPSSDAAHASSSTSVGQEHDAVAATSRSHTHDKVAFTSALEKLFKRSQKIATLRTAIANDMNPEQQRQSSPANEAQPSSDIQVQSSADTQMHPNADTQMQPSADTQTHLTTVAQSVTAGEKKENDEEDINTYSDVNILKDPVALAPRGRVK</sequence>
<feature type="compositionally biased region" description="Polar residues" evidence="1">
    <location>
        <begin position="325"/>
        <end position="380"/>
    </location>
</feature>
<dbReference type="AlphaFoldDB" id="A0A0M3I1A9"/>
<keyword evidence="2" id="KW-0812">Transmembrane</keyword>
<keyword evidence="4" id="KW-1185">Reference proteome</keyword>
<reference evidence="5" key="1">
    <citation type="submission" date="2017-02" db="UniProtKB">
        <authorList>
            <consortium name="WormBaseParasite"/>
        </authorList>
    </citation>
    <scope>IDENTIFICATION</scope>
</reference>
<protein>
    <submittedName>
        <fullName evidence="5">Conserved secreted protein</fullName>
    </submittedName>
</protein>
<dbReference type="WBParaSite" id="ALUE_0001004201-mRNA-1">
    <property type="protein sequence ID" value="ALUE_0001004201-mRNA-1"/>
    <property type="gene ID" value="ALUE_0001004201"/>
</dbReference>
<evidence type="ECO:0000313" key="4">
    <source>
        <dbReference type="Proteomes" id="UP000036681"/>
    </source>
</evidence>
<proteinExistence type="predicted"/>
<feature type="signal peptide" evidence="3">
    <location>
        <begin position="1"/>
        <end position="18"/>
    </location>
</feature>
<feature type="region of interest" description="Disordered" evidence="1">
    <location>
        <begin position="262"/>
        <end position="291"/>
    </location>
</feature>
<feature type="compositionally biased region" description="Low complexity" evidence="1">
    <location>
        <begin position="266"/>
        <end position="277"/>
    </location>
</feature>
<feature type="chain" id="PRO_5005656539" evidence="3">
    <location>
        <begin position="19"/>
        <end position="414"/>
    </location>
</feature>
<evidence type="ECO:0000256" key="1">
    <source>
        <dbReference type="SAM" id="MobiDB-lite"/>
    </source>
</evidence>
<evidence type="ECO:0000256" key="2">
    <source>
        <dbReference type="SAM" id="Phobius"/>
    </source>
</evidence>
<evidence type="ECO:0000313" key="5">
    <source>
        <dbReference type="WBParaSite" id="ALUE_0001004201-mRNA-1"/>
    </source>
</evidence>
<keyword evidence="2" id="KW-1133">Transmembrane helix</keyword>
<dbReference type="Proteomes" id="UP000036681">
    <property type="component" value="Unplaced"/>
</dbReference>
<keyword evidence="2" id="KW-0472">Membrane</keyword>
<evidence type="ECO:0000256" key="3">
    <source>
        <dbReference type="SAM" id="SignalP"/>
    </source>
</evidence>
<organism evidence="4 5">
    <name type="scientific">Ascaris lumbricoides</name>
    <name type="common">Giant roundworm</name>
    <dbReference type="NCBI Taxonomy" id="6252"/>
    <lineage>
        <taxon>Eukaryota</taxon>
        <taxon>Metazoa</taxon>
        <taxon>Ecdysozoa</taxon>
        <taxon>Nematoda</taxon>
        <taxon>Chromadorea</taxon>
        <taxon>Rhabditida</taxon>
        <taxon>Spirurina</taxon>
        <taxon>Ascaridomorpha</taxon>
        <taxon>Ascaridoidea</taxon>
        <taxon>Ascarididae</taxon>
        <taxon>Ascaris</taxon>
    </lineage>
</organism>
<feature type="transmembrane region" description="Helical" evidence="2">
    <location>
        <begin position="229"/>
        <end position="253"/>
    </location>
</feature>